<dbReference type="PANTHER" id="PTHR47495">
    <property type="entry name" value="ALDEHYDE DEHYDROGENASE"/>
    <property type="match status" value="1"/>
</dbReference>
<dbReference type="AlphaFoldDB" id="F8GX78"/>
<reference evidence="3 4" key="1">
    <citation type="journal article" date="2011" name="J. Bacteriol.">
        <title>Complete genome sequence of the type strain Cupriavidus necator N-1.</title>
        <authorList>
            <person name="Poehlein A."/>
            <person name="Kusian B."/>
            <person name="Friedrich B."/>
            <person name="Daniel R."/>
            <person name="Bowien B."/>
        </authorList>
    </citation>
    <scope>NUCLEOTIDE SEQUENCE [LARGE SCALE GENOMIC DNA]</scope>
    <source>
        <strain evidence="4">ATCC 43291 / DSM 13513 / CCUG 52238 / LMG 8453 / N-1</strain>
        <plasmid evidence="3 4">pBB1</plasmid>
    </source>
</reference>
<dbReference type="GO" id="GO:0047121">
    <property type="term" value="F:isoquinoline 1-oxidoreductase activity"/>
    <property type="evidence" value="ECO:0007669"/>
    <property type="project" value="UniProtKB-EC"/>
</dbReference>
<geneLocation type="plasmid" evidence="3 4">
    <name>pBB1</name>
</geneLocation>
<keyword evidence="3" id="KW-0560">Oxidoreductase</keyword>
<dbReference type="EMBL" id="CP002879">
    <property type="protein sequence ID" value="AEI81948.1"/>
    <property type="molecule type" value="Genomic_DNA"/>
</dbReference>
<dbReference type="Pfam" id="PF02738">
    <property type="entry name" value="MoCoBD_1"/>
    <property type="match status" value="1"/>
</dbReference>
<evidence type="ECO:0000313" key="3">
    <source>
        <dbReference type="EMBL" id="AEI81948.1"/>
    </source>
</evidence>
<evidence type="ECO:0000256" key="1">
    <source>
        <dbReference type="SAM" id="Phobius"/>
    </source>
</evidence>
<gene>
    <name evidence="3" type="primary">iorB2</name>
    <name evidence="3" type="ordered locus">CNE_BB1p05280</name>
</gene>
<dbReference type="InterPro" id="IPR008274">
    <property type="entry name" value="AldOxase/xan_DH_MoCoBD1"/>
</dbReference>
<name>F8GX78_CUPNN</name>
<dbReference type="HOGENOM" id="CLU_013917_0_0_4"/>
<dbReference type="InterPro" id="IPR012368">
    <property type="entry name" value="OxRdtase_Mopterin-bd_su_IorB"/>
</dbReference>
<dbReference type="InterPro" id="IPR006311">
    <property type="entry name" value="TAT_signal"/>
</dbReference>
<dbReference type="RefSeq" id="WP_013959000.1">
    <property type="nucleotide sequence ID" value="NC_015727.1"/>
</dbReference>
<keyword evidence="1" id="KW-0812">Transmembrane</keyword>
<dbReference type="KEGG" id="cnc:CNE_BB1p05280"/>
<feature type="transmembrane region" description="Helical" evidence="1">
    <location>
        <begin position="21"/>
        <end position="41"/>
    </location>
</feature>
<dbReference type="InterPro" id="IPR052516">
    <property type="entry name" value="N-heterocyclic_Hydroxylase"/>
</dbReference>
<dbReference type="PROSITE" id="PS51318">
    <property type="entry name" value="TAT"/>
    <property type="match status" value="1"/>
</dbReference>
<organism evidence="3 4">
    <name type="scientific">Cupriavidus necator (strain ATCC 43291 / DSM 13513 / CCUG 52238 / LMG 8453 / N-1)</name>
    <name type="common">Ralstonia eutropha</name>
    <dbReference type="NCBI Taxonomy" id="1042878"/>
    <lineage>
        <taxon>Bacteria</taxon>
        <taxon>Pseudomonadati</taxon>
        <taxon>Pseudomonadota</taxon>
        <taxon>Betaproteobacteria</taxon>
        <taxon>Burkholderiales</taxon>
        <taxon>Burkholderiaceae</taxon>
        <taxon>Cupriavidus</taxon>
    </lineage>
</organism>
<feature type="domain" description="Aldehyde oxidase/xanthine dehydrogenase a/b hammerhead" evidence="2">
    <location>
        <begin position="256"/>
        <end position="340"/>
    </location>
</feature>
<keyword evidence="1" id="KW-0472">Membrane</keyword>
<dbReference type="Gene3D" id="3.90.1170.50">
    <property type="entry name" value="Aldehyde oxidase/xanthine dehydrogenase, a/b hammerhead"/>
    <property type="match status" value="1"/>
</dbReference>
<dbReference type="InterPro" id="IPR000674">
    <property type="entry name" value="Ald_Oxase/Xan_DH_a/b"/>
</dbReference>
<dbReference type="PANTHER" id="PTHR47495:SF2">
    <property type="entry name" value="ALDEHYDE DEHYDROGENASE"/>
    <property type="match status" value="1"/>
</dbReference>
<dbReference type="InterPro" id="IPR046867">
    <property type="entry name" value="AldOxase/xan_DH_MoCoBD2"/>
</dbReference>
<dbReference type="GeneID" id="34312245"/>
<dbReference type="PIRSF" id="PIRSF036389">
    <property type="entry name" value="IOR_B"/>
    <property type="match status" value="1"/>
</dbReference>
<dbReference type="Gene3D" id="3.30.365.10">
    <property type="entry name" value="Aldehyde oxidase/xanthine dehydrogenase, molybdopterin binding domain"/>
    <property type="match status" value="4"/>
</dbReference>
<dbReference type="SUPFAM" id="SSF56003">
    <property type="entry name" value="Molybdenum cofactor-binding domain"/>
    <property type="match status" value="2"/>
</dbReference>
<dbReference type="Proteomes" id="UP000006798">
    <property type="component" value="Plasmid pBB1"/>
</dbReference>
<protein>
    <submittedName>
        <fullName evidence="3">Isoquinoline 1-oxidoreductase subunit beta</fullName>
        <ecNumber evidence="3">1.3.99.16</ecNumber>
    </submittedName>
</protein>
<dbReference type="SMART" id="SM01008">
    <property type="entry name" value="Ald_Xan_dh_C"/>
    <property type="match status" value="1"/>
</dbReference>
<sequence>MSTEDARSGAKRGKTTSHKRRRFLLGALGVTGALIVGWGVLPPRSRIGHASMFPGVDGEIALNGWIKIAPDGAVVIAVPRVEMGQGIHTAFAMLVAEELDVPLANVRVQAVTSERIYGNIAGIADSSLPIHPDDWQKPWARAVHWLLSKTGRELGLIVTGGSSSVADAWLPLREAAASARAALIEAAARQWRAQAASVSIHEGMVIGPAQERVPIGAVAANAAAIGAPSEVRLKPASSYRLIGRPAPRIDAQAKADGSATFALDVRPAGLCYAAVALCPVLGGSVGTINDAPARAMPGVLGVVPFDGECGGCAGVAVIAEHYWQAREALERLQVTWIDGPYSTLSSADIDHKLSAELRGERDGFTYRKQGDGLAALPSPGTGIVLDVEYRVPYLAHAPMEPVNCTAQVRGGRVHLWAPTQTATLARMAAARAAGVDGDQVDIDVPLLGGGFGRRLESDFVAQAVRIAKHTGERPVQVIWSREDDIRHDFYRPAAAARLRARVTGRDVDAIASRSVGQSILDQELRRILGTPGVGIDRYTTEGLFDMPYAIPHQHIAHVNVDLPVPVGFWRSVGHSYNAFFLECFLDEVAVAAGRDPIDLRRSLLYRHPRNLCVLDTVTRAAGLGAPGRIPPTDGKRALGVALHASFGSIAALITDVSLNNGRLKLNRIVCAVDCGTVVNPQIVRQQVDSGIAFGLSAALYGKITFEHGRVRKANFNDYPLLRMSDMPPVETHIVESADPPTGIGEVAVPPVAPSVANALFRITGKPCRSLPLEL</sequence>
<keyword evidence="1" id="KW-1133">Transmembrane helix</keyword>
<proteinExistence type="predicted"/>
<dbReference type="EC" id="1.3.99.16" evidence="3"/>
<accession>F8GX78</accession>
<keyword evidence="3" id="KW-0614">Plasmid</keyword>
<dbReference type="Pfam" id="PF20256">
    <property type="entry name" value="MoCoBD_2"/>
    <property type="match status" value="2"/>
</dbReference>
<evidence type="ECO:0000259" key="2">
    <source>
        <dbReference type="SMART" id="SM01008"/>
    </source>
</evidence>
<evidence type="ECO:0000313" key="4">
    <source>
        <dbReference type="Proteomes" id="UP000006798"/>
    </source>
</evidence>
<dbReference type="InterPro" id="IPR037165">
    <property type="entry name" value="AldOxase/xan_DH_Mopterin-bd_sf"/>
</dbReference>